<dbReference type="InterPro" id="IPR042166">
    <property type="entry name" value="Vamp5"/>
</dbReference>
<comment type="subcellular location">
    <subcellularLocation>
        <location evidence="2">Endomembrane system</location>
        <topology evidence="2">Single-pass type IV membrane protein</topology>
    </subcellularLocation>
</comment>
<dbReference type="PANTHER" id="PTHR47462:SF1">
    <property type="entry name" value="VESICLE-ASSOCIATED MEMBRANE PROTEIN 5"/>
    <property type="match status" value="1"/>
</dbReference>
<dbReference type="Gene3D" id="1.20.5.110">
    <property type="match status" value="1"/>
</dbReference>
<reference evidence="7" key="1">
    <citation type="submission" date="2025-08" db="UniProtKB">
        <authorList>
            <consortium name="RefSeq"/>
        </authorList>
    </citation>
    <scope>IDENTIFICATION</scope>
    <source>
        <strain evidence="7">Nigerian</strain>
        <tissue evidence="7">Liver and blood</tissue>
    </source>
</reference>
<dbReference type="PRINTS" id="PR00219">
    <property type="entry name" value="SYNAPTOBREVN"/>
</dbReference>
<dbReference type="Proteomes" id="UP000008143">
    <property type="component" value="Chromosome 3"/>
</dbReference>
<feature type="transmembrane region" description="Helical" evidence="4">
    <location>
        <begin position="112"/>
        <end position="136"/>
    </location>
</feature>
<evidence type="ECO:0000313" key="7">
    <source>
        <dbReference type="RefSeq" id="XP_031755139.1"/>
    </source>
</evidence>
<evidence type="ECO:0000256" key="1">
    <source>
        <dbReference type="ARBA" id="ARBA00008025"/>
    </source>
</evidence>
<gene>
    <name evidence="7" type="primary">LOC116406434</name>
</gene>
<organism evidence="6 7">
    <name type="scientific">Xenopus tropicalis</name>
    <name type="common">Western clawed frog</name>
    <name type="synonym">Silurana tropicalis</name>
    <dbReference type="NCBI Taxonomy" id="8364"/>
    <lineage>
        <taxon>Eukaryota</taxon>
        <taxon>Metazoa</taxon>
        <taxon>Chordata</taxon>
        <taxon>Craniata</taxon>
        <taxon>Vertebrata</taxon>
        <taxon>Euteleostomi</taxon>
        <taxon>Amphibia</taxon>
        <taxon>Batrachia</taxon>
        <taxon>Anura</taxon>
        <taxon>Pipoidea</taxon>
        <taxon>Pipidae</taxon>
        <taxon>Xenopodinae</taxon>
        <taxon>Xenopus</taxon>
        <taxon>Silurana</taxon>
    </lineage>
</organism>
<dbReference type="AlphaFoldDB" id="A0A8J1JB95"/>
<evidence type="ECO:0000259" key="5">
    <source>
        <dbReference type="PROSITE" id="PS50892"/>
    </source>
</evidence>
<keyword evidence="4" id="KW-0472">Membrane</keyword>
<dbReference type="SUPFAM" id="SSF58038">
    <property type="entry name" value="SNARE fusion complex"/>
    <property type="match status" value="1"/>
</dbReference>
<dbReference type="GO" id="GO:0016020">
    <property type="term" value="C:membrane"/>
    <property type="evidence" value="ECO:0007669"/>
    <property type="project" value="InterPro"/>
</dbReference>
<sequence length="149" mass="17047">MMRQCYSFLEGPLQQHLCLEKENFTVTILSHLMASPTDHLTGNNASNNLELCQRNAEEVKVLMKKNVDTVIEREGKISDLEDRSNDLLNMACNFQKTAQTVERHTRWQKWRWYIIAGGIVIVIVIILIVIIVLFTLPNNETPNNASGVH</sequence>
<keyword evidence="3" id="KW-0175">Coiled coil</keyword>
<evidence type="ECO:0000256" key="4">
    <source>
        <dbReference type="SAM" id="Phobius"/>
    </source>
</evidence>
<dbReference type="PANTHER" id="PTHR47462">
    <property type="entry name" value="VESICLE-ASSOCIATED MEMBRANE PROTEIN 5"/>
    <property type="match status" value="1"/>
</dbReference>
<name>A0A8J1JB95_XENTR</name>
<dbReference type="OrthoDB" id="190375at2759"/>
<keyword evidence="4" id="KW-0812">Transmembrane</keyword>
<comment type="similarity">
    <text evidence="1">Belongs to the synaptobrevin family.</text>
</comment>
<evidence type="ECO:0000256" key="2">
    <source>
        <dbReference type="ARBA" id="ARBA00046280"/>
    </source>
</evidence>
<dbReference type="GeneID" id="116406434"/>
<dbReference type="GO" id="GO:0016192">
    <property type="term" value="P:vesicle-mediated transport"/>
    <property type="evidence" value="ECO:0007669"/>
    <property type="project" value="InterPro"/>
</dbReference>
<accession>A0A8J1JB95</accession>
<keyword evidence="4" id="KW-1133">Transmembrane helix</keyword>
<feature type="domain" description="V-SNARE coiled-coil homology" evidence="5">
    <location>
        <begin position="48"/>
        <end position="108"/>
    </location>
</feature>
<keyword evidence="6" id="KW-1185">Reference proteome</keyword>
<dbReference type="Pfam" id="PF00957">
    <property type="entry name" value="Synaptobrevin"/>
    <property type="match status" value="1"/>
</dbReference>
<dbReference type="InterPro" id="IPR001388">
    <property type="entry name" value="Synaptobrevin-like"/>
</dbReference>
<dbReference type="PROSITE" id="PS50892">
    <property type="entry name" value="V_SNARE"/>
    <property type="match status" value="1"/>
</dbReference>
<dbReference type="CDD" id="cd15872">
    <property type="entry name" value="R-SNARE_VAMP5"/>
    <property type="match status" value="1"/>
</dbReference>
<protein>
    <submittedName>
        <fullName evidence="7">Vesicle-associated membrane protein 5-like isoform X1</fullName>
    </submittedName>
</protein>
<dbReference type="OMA" id="QKVERHT"/>
<dbReference type="GO" id="GO:0012505">
    <property type="term" value="C:endomembrane system"/>
    <property type="evidence" value="ECO:0007669"/>
    <property type="project" value="UniProtKB-SubCell"/>
</dbReference>
<proteinExistence type="inferred from homology"/>
<evidence type="ECO:0000313" key="6">
    <source>
        <dbReference type="Proteomes" id="UP000008143"/>
    </source>
</evidence>
<evidence type="ECO:0000256" key="3">
    <source>
        <dbReference type="PROSITE-ProRule" id="PRU00290"/>
    </source>
</evidence>
<dbReference type="InterPro" id="IPR042581">
    <property type="entry name" value="VAMP5_R-SNARE"/>
</dbReference>
<dbReference type="InterPro" id="IPR042855">
    <property type="entry name" value="V_SNARE_CC"/>
</dbReference>
<dbReference type="RefSeq" id="XP_031755139.1">
    <property type="nucleotide sequence ID" value="XM_031899279.1"/>
</dbReference>